<dbReference type="Pfam" id="PF24923">
    <property type="entry name" value="ATP-grasp_IQCH"/>
    <property type="match status" value="1"/>
</dbReference>
<keyword evidence="4" id="KW-1185">Reference proteome</keyword>
<proteinExistence type="predicted"/>
<dbReference type="AlphaFoldDB" id="D2VLZ6"/>
<dbReference type="PANTHER" id="PTHR14465:SF0">
    <property type="entry name" value="IQ DOMAIN-CONTAINING PROTEIN H"/>
    <property type="match status" value="1"/>
</dbReference>
<dbReference type="InterPro" id="IPR056855">
    <property type="entry name" value="ATP-grasp_IQCH"/>
</dbReference>
<dbReference type="GeneID" id="8851784"/>
<name>D2VLZ6_NAEGR</name>
<feature type="compositionally biased region" description="Polar residues" evidence="1">
    <location>
        <begin position="21"/>
        <end position="31"/>
    </location>
</feature>
<dbReference type="CDD" id="cd23767">
    <property type="entry name" value="IQCD"/>
    <property type="match status" value="1"/>
</dbReference>
<dbReference type="OrthoDB" id="10254603at2759"/>
<dbReference type="PANTHER" id="PTHR14465">
    <property type="entry name" value="IQ DOMAIN-CONTAINING PROTEIN H"/>
    <property type="match status" value="1"/>
</dbReference>
<dbReference type="eggNOG" id="ENOG502QSF3">
    <property type="taxonomic scope" value="Eukaryota"/>
</dbReference>
<dbReference type="Pfam" id="PF00612">
    <property type="entry name" value="IQ"/>
    <property type="match status" value="1"/>
</dbReference>
<evidence type="ECO:0000313" key="4">
    <source>
        <dbReference type="Proteomes" id="UP000006671"/>
    </source>
</evidence>
<reference evidence="3 4" key="1">
    <citation type="journal article" date="2010" name="Cell">
        <title>The genome of Naegleria gruberi illuminates early eukaryotic versatility.</title>
        <authorList>
            <person name="Fritz-Laylin L.K."/>
            <person name="Prochnik S.E."/>
            <person name="Ginger M.L."/>
            <person name="Dacks J.B."/>
            <person name="Carpenter M.L."/>
            <person name="Field M.C."/>
            <person name="Kuo A."/>
            <person name="Paredez A."/>
            <person name="Chapman J."/>
            <person name="Pham J."/>
            <person name="Shu S."/>
            <person name="Neupane R."/>
            <person name="Cipriano M."/>
            <person name="Mancuso J."/>
            <person name="Tu H."/>
            <person name="Salamov A."/>
            <person name="Lindquist E."/>
            <person name="Shapiro H."/>
            <person name="Lucas S."/>
            <person name="Grigoriev I.V."/>
            <person name="Cande W.Z."/>
            <person name="Fulton C."/>
            <person name="Rokhsar D.S."/>
            <person name="Dawson S.C."/>
        </authorList>
    </citation>
    <scope>NUCLEOTIDE SEQUENCE [LARGE SCALE GENOMIC DNA]</scope>
    <source>
        <strain evidence="3 4">NEG-M</strain>
    </source>
</reference>
<evidence type="ECO:0000313" key="3">
    <source>
        <dbReference type="EMBL" id="EFC42140.1"/>
    </source>
</evidence>
<dbReference type="OMA" id="MHEFIIR"/>
<dbReference type="KEGG" id="ngr:NAEGRDRAFT_69956"/>
<dbReference type="InterPro" id="IPR000048">
    <property type="entry name" value="IQ_motif_EF-hand-BS"/>
</dbReference>
<feature type="region of interest" description="Disordered" evidence="1">
    <location>
        <begin position="200"/>
        <end position="231"/>
    </location>
</feature>
<dbReference type="VEuPathDB" id="AmoebaDB:NAEGRDRAFT_69956"/>
<dbReference type="Proteomes" id="UP000006671">
    <property type="component" value="Unassembled WGS sequence"/>
</dbReference>
<evidence type="ECO:0000259" key="2">
    <source>
        <dbReference type="Pfam" id="PF24923"/>
    </source>
</evidence>
<dbReference type="Gene3D" id="1.20.5.190">
    <property type="match status" value="1"/>
</dbReference>
<accession>D2VLZ6</accession>
<dbReference type="EMBL" id="GG738881">
    <property type="protein sequence ID" value="EFC42140.1"/>
    <property type="molecule type" value="Genomic_DNA"/>
</dbReference>
<evidence type="ECO:0000256" key="1">
    <source>
        <dbReference type="SAM" id="MobiDB-lite"/>
    </source>
</evidence>
<organism evidence="4">
    <name type="scientific">Naegleria gruberi</name>
    <name type="common">Amoeba</name>
    <dbReference type="NCBI Taxonomy" id="5762"/>
    <lineage>
        <taxon>Eukaryota</taxon>
        <taxon>Discoba</taxon>
        <taxon>Heterolobosea</taxon>
        <taxon>Tetramitia</taxon>
        <taxon>Eutetramitia</taxon>
        <taxon>Vahlkampfiidae</taxon>
        <taxon>Naegleria</taxon>
    </lineage>
</organism>
<dbReference type="InterPro" id="IPR038752">
    <property type="entry name" value="IQCH"/>
</dbReference>
<dbReference type="PROSITE" id="PS50096">
    <property type="entry name" value="IQ"/>
    <property type="match status" value="1"/>
</dbReference>
<dbReference type="InParanoid" id="D2VLZ6"/>
<sequence length="1001" mass="115735">MSNQHRRPTSSFQLHEDSYEPSWSQQFSHSTRTFRQTDDYLNDVYPKRPNSQTYLDKIREKKRNTVLSDPTVWAKETRDLLKKDMSIPLPRKIKRRNVGGIPTNTIGRRIKGNLYKQAPILPKENQLNPALPLPPIAESELDKGLINLINRKLVPSFIDLSPLVNNDENSPITASQAVLNPYHYQLVKKNVQTEDTANSHLYRMESGPPSPEREIPYTTRSNPTTRKKEPSIVPFGNQKIYNLKSKDATVYMPKNYIQQPIDSVLDPTEEQRINSLLEATNDRKKQQYLRTYIDLMDEYSLHHVIIRHGSLLDNTPEYLSFYRTYQYNWSRIYSVLSLLEKLLRDFTVPLAYVDGKKVVFLAERTIDPNNRQLIDCLVNAENVIPYIKLPDVKFMGRNGQNNAATCIQRIWKGYIQRKRFSRLKYEHKMATRIQFWWFLRVRLFRTKEKIQKIIHDEEFKWKSKMDEFKKNWDTIKKSKRTIIHINSLTYDESVRTTTPKFKSSQNSQLFRILDLLDPNVEVVYVTSEPLDSDVLSYVCKLLEFGGVEEPMRRLKVITPESNDKYPDSTSLSSLVYYSQRTMRHLRTLVMGKTAYLVPGQLGKDDLRLAIKLQLPILGSDPVNSTIYGTKSGSKRIFAQAEVNMPFGIYDIYEEEDLISNLSRKLMEYPQYSRWIIKIDNEYGGRGLAFLDVNKLSSLKEKRRNEPMFAERLRANLAEELGEYMPERLNIVSKHVYPQWPDFLKALKDCGGGVIEAVPNKIIGSPSVNLFIEPNGEVNILSVQEQLVNSQYCTMSCSFPHYSAPYDALREASFSVGRVCHSKKIFGYVTIDFVIFVDEKDCARMWAVDLKLRLTDNALSHRMFELITKSRFDKDSGQSLSSEGLESEINNRSYIYSGMMRNPAISSWHHSSFFSDCRVNGFSLDGYGKFGVIFQQVDSLLRGQLGVLCIGKTARETSTLFCNLVNYLISLIPKEDRLPIGYDSNLKILEEIVSNLVHGSNE</sequence>
<dbReference type="RefSeq" id="XP_002674884.1">
    <property type="nucleotide sequence ID" value="XM_002674838.1"/>
</dbReference>
<feature type="region of interest" description="Disordered" evidence="1">
    <location>
        <begin position="1"/>
        <end position="31"/>
    </location>
</feature>
<protein>
    <recommendedName>
        <fullName evidence="2">IQCH-like ATP-grasp domain-containing protein</fullName>
    </recommendedName>
</protein>
<gene>
    <name evidence="3" type="ORF">NAEGRDRAFT_69956</name>
</gene>
<feature type="domain" description="IQCH-like ATP-grasp" evidence="2">
    <location>
        <begin position="624"/>
        <end position="872"/>
    </location>
</feature>